<dbReference type="EMBL" id="JBHRXX010000002">
    <property type="protein sequence ID" value="MFC3683479.1"/>
    <property type="molecule type" value="Genomic_DNA"/>
</dbReference>
<feature type="transmembrane region" description="Helical" evidence="6">
    <location>
        <begin position="356"/>
        <end position="378"/>
    </location>
</feature>
<organism evidence="8 9">
    <name type="scientific">Hydrogenophaga luteola</name>
    <dbReference type="NCBI Taxonomy" id="1591122"/>
    <lineage>
        <taxon>Bacteria</taxon>
        <taxon>Pseudomonadati</taxon>
        <taxon>Pseudomonadota</taxon>
        <taxon>Betaproteobacteria</taxon>
        <taxon>Burkholderiales</taxon>
        <taxon>Comamonadaceae</taxon>
        <taxon>Hydrogenophaga</taxon>
    </lineage>
</organism>
<proteinExistence type="predicted"/>
<dbReference type="SUPFAM" id="SSF103473">
    <property type="entry name" value="MFS general substrate transporter"/>
    <property type="match status" value="1"/>
</dbReference>
<dbReference type="Proteomes" id="UP001595729">
    <property type="component" value="Unassembled WGS sequence"/>
</dbReference>
<dbReference type="InterPro" id="IPR020846">
    <property type="entry name" value="MFS_dom"/>
</dbReference>
<dbReference type="RefSeq" id="WP_382172662.1">
    <property type="nucleotide sequence ID" value="NZ_JBHRXX010000002.1"/>
</dbReference>
<keyword evidence="3 6" id="KW-0812">Transmembrane</keyword>
<dbReference type="Pfam" id="PF07690">
    <property type="entry name" value="MFS_1"/>
    <property type="match status" value="1"/>
</dbReference>
<keyword evidence="4 6" id="KW-1133">Transmembrane helix</keyword>
<comment type="subcellular location">
    <subcellularLocation>
        <location evidence="1">Cell membrane</location>
        <topology evidence="1">Multi-pass membrane protein</topology>
    </subcellularLocation>
</comment>
<feature type="transmembrane region" description="Helical" evidence="6">
    <location>
        <begin position="41"/>
        <end position="63"/>
    </location>
</feature>
<accession>A0ABV7W251</accession>
<comment type="caution">
    <text evidence="8">The sequence shown here is derived from an EMBL/GenBank/DDBJ whole genome shotgun (WGS) entry which is preliminary data.</text>
</comment>
<dbReference type="InterPro" id="IPR036259">
    <property type="entry name" value="MFS_trans_sf"/>
</dbReference>
<feature type="transmembrane region" description="Helical" evidence="6">
    <location>
        <begin position="75"/>
        <end position="92"/>
    </location>
</feature>
<feature type="transmembrane region" description="Helical" evidence="6">
    <location>
        <begin position="98"/>
        <end position="116"/>
    </location>
</feature>
<keyword evidence="5 6" id="KW-0472">Membrane</keyword>
<evidence type="ECO:0000256" key="6">
    <source>
        <dbReference type="SAM" id="Phobius"/>
    </source>
</evidence>
<evidence type="ECO:0000313" key="8">
    <source>
        <dbReference type="EMBL" id="MFC3683479.1"/>
    </source>
</evidence>
<evidence type="ECO:0000256" key="3">
    <source>
        <dbReference type="ARBA" id="ARBA00022692"/>
    </source>
</evidence>
<feature type="transmembrane region" description="Helical" evidence="6">
    <location>
        <begin position="12"/>
        <end position="35"/>
    </location>
</feature>
<feature type="transmembrane region" description="Helical" evidence="6">
    <location>
        <begin position="162"/>
        <end position="179"/>
    </location>
</feature>
<reference evidence="9" key="1">
    <citation type="journal article" date="2019" name="Int. J. Syst. Evol. Microbiol.">
        <title>The Global Catalogue of Microorganisms (GCM) 10K type strain sequencing project: providing services to taxonomists for standard genome sequencing and annotation.</title>
        <authorList>
            <consortium name="The Broad Institute Genomics Platform"/>
            <consortium name="The Broad Institute Genome Sequencing Center for Infectious Disease"/>
            <person name="Wu L."/>
            <person name="Ma J."/>
        </authorList>
    </citation>
    <scope>NUCLEOTIDE SEQUENCE [LARGE SCALE GENOMIC DNA]</scope>
    <source>
        <strain evidence="9">KCTC 42501</strain>
    </source>
</reference>
<evidence type="ECO:0000256" key="4">
    <source>
        <dbReference type="ARBA" id="ARBA00022989"/>
    </source>
</evidence>
<dbReference type="InterPro" id="IPR011701">
    <property type="entry name" value="MFS"/>
</dbReference>
<name>A0ABV7W251_9BURK</name>
<feature type="domain" description="Major facilitator superfamily (MFS) profile" evidence="7">
    <location>
        <begin position="1"/>
        <end position="385"/>
    </location>
</feature>
<dbReference type="PRINTS" id="PR01035">
    <property type="entry name" value="TCRTETA"/>
</dbReference>
<feature type="transmembrane region" description="Helical" evidence="6">
    <location>
        <begin position="213"/>
        <end position="232"/>
    </location>
</feature>
<evidence type="ECO:0000256" key="1">
    <source>
        <dbReference type="ARBA" id="ARBA00004651"/>
    </source>
</evidence>
<evidence type="ECO:0000259" key="7">
    <source>
        <dbReference type="PROSITE" id="PS50850"/>
    </source>
</evidence>
<evidence type="ECO:0000256" key="5">
    <source>
        <dbReference type="ARBA" id="ARBA00023136"/>
    </source>
</evidence>
<keyword evidence="2" id="KW-1003">Cell membrane</keyword>
<gene>
    <name evidence="8" type="ORF">ACFOPI_07725</name>
</gene>
<sequence>MRPGTRTALVRLIGAQICVHACMTGFRMAAPLMALREGHSAAAVGVLLALFALAQVVLALPAGRYAERHGLQRPFVLASVVATVGGLCSVAWPQFGVLCLTAITSGAAVCLAMIALQRHVGHMASDATELRQVFSWVAVGPSISNFLGPFLAGLLIDASGFRAAYLLMALLPPLAWWWVRRVPNHPAPVSDEAPQRQSSWDLLRDPPFRNLMLMNWLLASCWDVHTFLVPVLGHERGLSATLIGTILGSFALAATAIRLVMPWLASRLHEGTVIGFAMVSTALLFALYPLVHTAWLMGLLSVLLGLALGSVQPMVMSTLHQITPKHRHGEALGLRSMAINGSSVVMPLLFGSAGVLVGVSGVFWTVGFAVGAGSRLAWRMRRPVPPPQRLD</sequence>
<dbReference type="PANTHER" id="PTHR43124:SF3">
    <property type="entry name" value="CHLORAMPHENICOL EFFLUX PUMP RV0191"/>
    <property type="match status" value="1"/>
</dbReference>
<dbReference type="PANTHER" id="PTHR43124">
    <property type="entry name" value="PURINE EFFLUX PUMP PBUE"/>
    <property type="match status" value="1"/>
</dbReference>
<dbReference type="PROSITE" id="PS50850">
    <property type="entry name" value="MFS"/>
    <property type="match status" value="1"/>
</dbReference>
<feature type="transmembrane region" description="Helical" evidence="6">
    <location>
        <begin position="136"/>
        <end position="156"/>
    </location>
</feature>
<evidence type="ECO:0000313" key="9">
    <source>
        <dbReference type="Proteomes" id="UP001595729"/>
    </source>
</evidence>
<dbReference type="InterPro" id="IPR001958">
    <property type="entry name" value="Tet-R_TetA/multi-R_MdtG-like"/>
</dbReference>
<feature type="transmembrane region" description="Helical" evidence="6">
    <location>
        <begin position="238"/>
        <end position="260"/>
    </location>
</feature>
<keyword evidence="9" id="KW-1185">Reference proteome</keyword>
<protein>
    <submittedName>
        <fullName evidence="8">MFS transporter</fullName>
    </submittedName>
</protein>
<dbReference type="Gene3D" id="1.20.1250.20">
    <property type="entry name" value="MFS general substrate transporter like domains"/>
    <property type="match status" value="1"/>
</dbReference>
<dbReference type="InterPro" id="IPR050189">
    <property type="entry name" value="MFS_Efflux_Transporters"/>
</dbReference>
<evidence type="ECO:0000256" key="2">
    <source>
        <dbReference type="ARBA" id="ARBA00022475"/>
    </source>
</evidence>
<feature type="transmembrane region" description="Helical" evidence="6">
    <location>
        <begin position="272"/>
        <end position="288"/>
    </location>
</feature>